<evidence type="ECO:0000313" key="4">
    <source>
        <dbReference type="EMBL" id="SVA82908.1"/>
    </source>
</evidence>
<dbReference type="PANTHER" id="PTHR43774">
    <property type="entry name" value="PEPTIDE METHIONINE SULFOXIDE REDUCTASE"/>
    <property type="match status" value="1"/>
</dbReference>
<dbReference type="InterPro" id="IPR002569">
    <property type="entry name" value="Met_Sox_Rdtase_MsrA_dom"/>
</dbReference>
<organism evidence="4">
    <name type="scientific">marine metagenome</name>
    <dbReference type="NCBI Taxonomy" id="408172"/>
    <lineage>
        <taxon>unclassified sequences</taxon>
        <taxon>metagenomes</taxon>
        <taxon>ecological metagenomes</taxon>
    </lineage>
</organism>
<dbReference type="NCBIfam" id="TIGR00401">
    <property type="entry name" value="msrA"/>
    <property type="match status" value="1"/>
</dbReference>
<dbReference type="EC" id="1.8.4.11" evidence="1"/>
<protein>
    <recommendedName>
        <fullName evidence="1">peptide-methionine (S)-S-oxide reductase</fullName>
        <ecNumber evidence="1">1.8.4.11</ecNumber>
    </recommendedName>
</protein>
<dbReference type="HAMAP" id="MF_01401">
    <property type="entry name" value="MsrA"/>
    <property type="match status" value="1"/>
</dbReference>
<dbReference type="InterPro" id="IPR036509">
    <property type="entry name" value="Met_Sox_Rdtase_MsrA_sf"/>
</dbReference>
<evidence type="ECO:0000256" key="2">
    <source>
        <dbReference type="ARBA" id="ARBA00023002"/>
    </source>
</evidence>
<accession>A0A381Z0U1</accession>
<dbReference type="GO" id="GO:0008113">
    <property type="term" value="F:peptide-methionine (S)-S-oxide reductase activity"/>
    <property type="evidence" value="ECO:0007669"/>
    <property type="project" value="UniProtKB-EC"/>
</dbReference>
<dbReference type="AlphaFoldDB" id="A0A381Z0U1"/>
<name>A0A381Z0U1_9ZZZZ</name>
<reference evidence="4" key="1">
    <citation type="submission" date="2018-05" db="EMBL/GenBank/DDBJ databases">
        <authorList>
            <person name="Lanie J.A."/>
            <person name="Ng W.-L."/>
            <person name="Kazmierczak K.M."/>
            <person name="Andrzejewski T.M."/>
            <person name="Davidsen T.M."/>
            <person name="Wayne K.J."/>
            <person name="Tettelin H."/>
            <person name="Glass J.I."/>
            <person name="Rusch D."/>
            <person name="Podicherti R."/>
            <person name="Tsui H.-C.T."/>
            <person name="Winkler M.E."/>
        </authorList>
    </citation>
    <scope>NUCLEOTIDE SEQUENCE</scope>
</reference>
<evidence type="ECO:0000256" key="1">
    <source>
        <dbReference type="ARBA" id="ARBA00012502"/>
    </source>
</evidence>
<dbReference type="Pfam" id="PF01625">
    <property type="entry name" value="PMSR"/>
    <property type="match status" value="1"/>
</dbReference>
<dbReference type="EMBL" id="UINC01019562">
    <property type="protein sequence ID" value="SVA82908.1"/>
    <property type="molecule type" value="Genomic_DNA"/>
</dbReference>
<sequence>MAKALFGAGCFWGIEEYFRKLKGVKKTCVGYSGGNLSNPNYKDVCTGKTEHAEVVLIEYDEVLLSYAELLNHFWRCHDPTQINGQGLDIGTQYRSVIFYYSDEQKQVAENSKKEFQKNISRPIVTKVSQAKEFFLAEDYHQCYIQKKNMI</sequence>
<gene>
    <name evidence="4" type="ORF">METZ01_LOCUS135762</name>
</gene>
<proteinExistence type="inferred from homology"/>
<feature type="domain" description="Peptide methionine sulphoxide reductase MsrA" evidence="3">
    <location>
        <begin position="3"/>
        <end position="148"/>
    </location>
</feature>
<evidence type="ECO:0000259" key="3">
    <source>
        <dbReference type="Pfam" id="PF01625"/>
    </source>
</evidence>
<dbReference type="Gene3D" id="3.30.1060.10">
    <property type="entry name" value="Peptide methionine sulphoxide reductase MsrA"/>
    <property type="match status" value="1"/>
</dbReference>
<dbReference type="SUPFAM" id="SSF55068">
    <property type="entry name" value="Peptide methionine sulfoxide reductase"/>
    <property type="match status" value="1"/>
</dbReference>
<keyword evidence="2" id="KW-0560">Oxidoreductase</keyword>
<dbReference type="PANTHER" id="PTHR43774:SF1">
    <property type="entry name" value="PEPTIDE METHIONINE SULFOXIDE REDUCTASE MSRA 2"/>
    <property type="match status" value="1"/>
</dbReference>